<evidence type="ECO:0000256" key="1">
    <source>
        <dbReference type="ARBA" id="ARBA00002154"/>
    </source>
</evidence>
<evidence type="ECO:0000313" key="10">
    <source>
        <dbReference type="EMBL" id="EGR31707.1"/>
    </source>
</evidence>
<evidence type="ECO:0000256" key="8">
    <source>
        <dbReference type="ARBA" id="ARBA00023136"/>
    </source>
</evidence>
<evidence type="ECO:0000256" key="3">
    <source>
        <dbReference type="ARBA" id="ARBA00008961"/>
    </source>
</evidence>
<protein>
    <recommendedName>
        <fullName evidence="9">Protein kish</fullName>
    </recommendedName>
</protein>
<keyword evidence="5" id="KW-0732">Signal</keyword>
<comment type="subcellular location">
    <subcellularLocation>
        <location evidence="2">Golgi apparatus membrane</location>
        <topology evidence="2">Single-pass type I membrane protein</topology>
    </subcellularLocation>
</comment>
<dbReference type="GO" id="GO:0000139">
    <property type="term" value="C:Golgi membrane"/>
    <property type="evidence" value="ECO:0007669"/>
    <property type="project" value="UniProtKB-SubCell"/>
</dbReference>
<dbReference type="InParanoid" id="G0QSU0"/>
<dbReference type="InterPro" id="IPR051523">
    <property type="entry name" value="KISH_domain"/>
</dbReference>
<dbReference type="STRING" id="857967.G0QSU0"/>
<dbReference type="InterPro" id="IPR009653">
    <property type="entry name" value="Ksh1"/>
</dbReference>
<proteinExistence type="inferred from homology"/>
<evidence type="ECO:0000256" key="4">
    <source>
        <dbReference type="ARBA" id="ARBA00022692"/>
    </source>
</evidence>
<dbReference type="FunCoup" id="G0QSU0">
    <property type="interactions" value="237"/>
</dbReference>
<organism evidence="10 11">
    <name type="scientific">Ichthyophthirius multifiliis</name>
    <name type="common">White spot disease agent</name>
    <name type="synonym">Ich</name>
    <dbReference type="NCBI Taxonomy" id="5932"/>
    <lineage>
        <taxon>Eukaryota</taxon>
        <taxon>Sar</taxon>
        <taxon>Alveolata</taxon>
        <taxon>Ciliophora</taxon>
        <taxon>Intramacronucleata</taxon>
        <taxon>Oligohymenophorea</taxon>
        <taxon>Hymenostomatida</taxon>
        <taxon>Ophryoglenina</taxon>
        <taxon>Ichthyophthirius</taxon>
    </lineage>
</organism>
<evidence type="ECO:0000313" key="11">
    <source>
        <dbReference type="Proteomes" id="UP000008983"/>
    </source>
</evidence>
<feature type="transmembrane region" description="Helical" evidence="9">
    <location>
        <begin position="53"/>
        <end position="71"/>
    </location>
</feature>
<keyword evidence="11" id="KW-1185">Reference proteome</keyword>
<dbReference type="OMA" id="KVGFQGT"/>
<keyword evidence="7" id="KW-0333">Golgi apparatus</keyword>
<comment type="function">
    <text evidence="1 9">Involved in the early part of the secretory pathway.</text>
</comment>
<dbReference type="OrthoDB" id="305333at2759"/>
<dbReference type="RefSeq" id="XP_004035193.1">
    <property type="nucleotide sequence ID" value="XM_004035145.1"/>
</dbReference>
<dbReference type="Proteomes" id="UP000008983">
    <property type="component" value="Unassembled WGS sequence"/>
</dbReference>
<dbReference type="EMBL" id="GL983824">
    <property type="protein sequence ID" value="EGR31707.1"/>
    <property type="molecule type" value="Genomic_DNA"/>
</dbReference>
<evidence type="ECO:0000256" key="9">
    <source>
        <dbReference type="RuleBase" id="RU910717"/>
    </source>
</evidence>
<dbReference type="GeneID" id="14907852"/>
<accession>G0QSU0</accession>
<comment type="similarity">
    <text evidence="3 9">Belongs to the KISH family.</text>
</comment>
<evidence type="ECO:0000256" key="7">
    <source>
        <dbReference type="ARBA" id="ARBA00023034"/>
    </source>
</evidence>
<dbReference type="AlphaFoldDB" id="G0QSU0"/>
<dbReference type="PANTHER" id="PTHR13229">
    <property type="entry name" value="PROTEIN KISH-A"/>
    <property type="match status" value="1"/>
</dbReference>
<keyword evidence="4 9" id="KW-0812">Transmembrane</keyword>
<name>G0QSU0_ICHMU</name>
<sequence length="72" mass="8445">MSAFFNLQSLITVLLFIICTCSYIRRSKPEYINPYTQGFRGFFRRAAVIGDRLSPWVTLMCIIMGFSCIFYR</sequence>
<keyword evidence="6 9" id="KW-1133">Transmembrane helix</keyword>
<evidence type="ECO:0000256" key="5">
    <source>
        <dbReference type="ARBA" id="ARBA00022729"/>
    </source>
</evidence>
<dbReference type="eggNOG" id="KOG3808">
    <property type="taxonomic scope" value="Eukaryota"/>
</dbReference>
<evidence type="ECO:0000256" key="6">
    <source>
        <dbReference type="ARBA" id="ARBA00022989"/>
    </source>
</evidence>
<dbReference type="Pfam" id="PF06842">
    <property type="entry name" value="DUF1242"/>
    <property type="match status" value="1"/>
</dbReference>
<reference evidence="10 11" key="1">
    <citation type="submission" date="2011-07" db="EMBL/GenBank/DDBJ databases">
        <authorList>
            <person name="Coyne R."/>
            <person name="Brami D."/>
            <person name="Johnson J."/>
            <person name="Hostetler J."/>
            <person name="Hannick L."/>
            <person name="Clark T."/>
            <person name="Cassidy-Hanley D."/>
            <person name="Inman J."/>
        </authorList>
    </citation>
    <scope>NUCLEOTIDE SEQUENCE [LARGE SCALE GENOMIC DNA]</scope>
    <source>
        <strain evidence="10 11">G5</strain>
    </source>
</reference>
<gene>
    <name evidence="10" type="ORF">IMG5_103510</name>
</gene>
<evidence type="ECO:0000256" key="2">
    <source>
        <dbReference type="ARBA" id="ARBA00004614"/>
    </source>
</evidence>
<keyword evidence="8 9" id="KW-0472">Membrane</keyword>